<protein>
    <recommendedName>
        <fullName evidence="4">Por secretion system C-terminal sorting domain-containing protein</fullName>
    </recommendedName>
</protein>
<sequence length="220" mass="24756">MKTTALLFSLFLSISVFASDDNSHIVEQDGLIVEVVDFEEGDKLKLFEAETGDHILSKSYSSIDLSQLPLGSYILENNQGKSVIIDRMEEELIIEGAVVIAGESYLSDEGREENYPIEEVAINEEVNVEQEFVQSYVDSQKNLLSIKREGDIITVVDFEEGDKLKLFEVKDTIHVLSKTTNVIDMSQLPVGVYMLENNNGDSVVVEKYLDIEYEENLAEM</sequence>
<name>A0A936ZZP7_9FLAO</name>
<organism evidence="2 3">
    <name type="scientific">Aquimarina mytili</name>
    <dbReference type="NCBI Taxonomy" id="874423"/>
    <lineage>
        <taxon>Bacteria</taxon>
        <taxon>Pseudomonadati</taxon>
        <taxon>Bacteroidota</taxon>
        <taxon>Flavobacteriia</taxon>
        <taxon>Flavobacteriales</taxon>
        <taxon>Flavobacteriaceae</taxon>
        <taxon>Aquimarina</taxon>
    </lineage>
</organism>
<dbReference type="Proteomes" id="UP000651057">
    <property type="component" value="Unassembled WGS sequence"/>
</dbReference>
<accession>A0A936ZZP7</accession>
<dbReference type="RefSeq" id="WP_201922212.1">
    <property type="nucleotide sequence ID" value="NZ_BAABAX010000014.1"/>
</dbReference>
<evidence type="ECO:0000313" key="3">
    <source>
        <dbReference type="Proteomes" id="UP000651057"/>
    </source>
</evidence>
<evidence type="ECO:0008006" key="4">
    <source>
        <dbReference type="Google" id="ProtNLM"/>
    </source>
</evidence>
<comment type="caution">
    <text evidence="2">The sequence shown here is derived from an EMBL/GenBank/DDBJ whole genome shotgun (WGS) entry which is preliminary data.</text>
</comment>
<evidence type="ECO:0000313" key="2">
    <source>
        <dbReference type="EMBL" id="MBL0684938.1"/>
    </source>
</evidence>
<feature type="chain" id="PRO_5036774644" description="Por secretion system C-terminal sorting domain-containing protein" evidence="1">
    <location>
        <begin position="19"/>
        <end position="220"/>
    </location>
</feature>
<keyword evidence="1" id="KW-0732">Signal</keyword>
<gene>
    <name evidence="2" type="ORF">JJQ60_15520</name>
</gene>
<proteinExistence type="predicted"/>
<feature type="signal peptide" evidence="1">
    <location>
        <begin position="1"/>
        <end position="18"/>
    </location>
</feature>
<dbReference type="AlphaFoldDB" id="A0A936ZZP7"/>
<evidence type="ECO:0000256" key="1">
    <source>
        <dbReference type="SAM" id="SignalP"/>
    </source>
</evidence>
<dbReference type="EMBL" id="JAERQJ010000006">
    <property type="protein sequence ID" value="MBL0684938.1"/>
    <property type="molecule type" value="Genomic_DNA"/>
</dbReference>
<reference evidence="2" key="1">
    <citation type="submission" date="2021-01" db="EMBL/GenBank/DDBJ databases">
        <authorList>
            <person name="Zhong Y.L."/>
        </authorList>
    </citation>
    <scope>NUCLEOTIDE SEQUENCE</scope>
    <source>
        <strain evidence="2">KCTC 23302</strain>
    </source>
</reference>
<keyword evidence="3" id="KW-1185">Reference proteome</keyword>